<proteinExistence type="predicted"/>
<dbReference type="InterPro" id="IPR029058">
    <property type="entry name" value="AB_hydrolase_fold"/>
</dbReference>
<protein>
    <submittedName>
        <fullName evidence="2">Dienelactone hydrolase</fullName>
    </submittedName>
</protein>
<dbReference type="Proteomes" id="UP000290932">
    <property type="component" value="Unassembled WGS sequence"/>
</dbReference>
<organism evidence="2 3">
    <name type="scientific">Methanoculleus taiwanensis</name>
    <dbReference type="NCBI Taxonomy" id="1550565"/>
    <lineage>
        <taxon>Archaea</taxon>
        <taxon>Methanobacteriati</taxon>
        <taxon>Methanobacteriota</taxon>
        <taxon>Stenosarchaea group</taxon>
        <taxon>Methanomicrobia</taxon>
        <taxon>Methanomicrobiales</taxon>
        <taxon>Methanomicrobiaceae</taxon>
        <taxon>Methanoculleus</taxon>
    </lineage>
</organism>
<dbReference type="PANTHER" id="PTHR46623:SF6">
    <property type="entry name" value="ALPHA_BETA-HYDROLASES SUPERFAMILY PROTEIN"/>
    <property type="match status" value="1"/>
</dbReference>
<reference evidence="2 3" key="1">
    <citation type="journal article" date="2015" name="Int. J. Syst. Evol. Microbiol.">
        <title>Methanoculleus taiwanensis sp. nov., a methanogen isolated from deep marine sediment at the deformation front area near Taiwan.</title>
        <authorList>
            <person name="Weng C.Y."/>
            <person name="Chen S.C."/>
            <person name="Lai M.C."/>
            <person name="Wu S.Y."/>
            <person name="Lin S."/>
            <person name="Yang T.F."/>
            <person name="Chen P.C."/>
        </authorList>
    </citation>
    <scope>NUCLEOTIDE SEQUENCE [LARGE SCALE GENOMIC DNA]</scope>
    <source>
        <strain evidence="2 3">CYW4</strain>
    </source>
</reference>
<dbReference type="Pfam" id="PF01738">
    <property type="entry name" value="DLH"/>
    <property type="match status" value="1"/>
</dbReference>
<comment type="caution">
    <text evidence="2">The sequence shown here is derived from an EMBL/GenBank/DDBJ whole genome shotgun (WGS) entry which is preliminary data.</text>
</comment>
<dbReference type="RefSeq" id="WP_128693781.1">
    <property type="nucleotide sequence ID" value="NZ_LHQS01000002.1"/>
</dbReference>
<dbReference type="AlphaFoldDB" id="A0A498H095"/>
<keyword evidence="2" id="KW-0378">Hydrolase</keyword>
<dbReference type="SUPFAM" id="SSF53474">
    <property type="entry name" value="alpha/beta-Hydrolases"/>
    <property type="match status" value="1"/>
</dbReference>
<dbReference type="PROSITE" id="PS51257">
    <property type="entry name" value="PROKAR_LIPOPROTEIN"/>
    <property type="match status" value="1"/>
</dbReference>
<dbReference type="InterPro" id="IPR002925">
    <property type="entry name" value="Dienelactn_hydro"/>
</dbReference>
<dbReference type="Gene3D" id="3.40.50.1820">
    <property type="entry name" value="alpha/beta hydrolase"/>
    <property type="match status" value="1"/>
</dbReference>
<dbReference type="GO" id="GO:0016787">
    <property type="term" value="F:hydrolase activity"/>
    <property type="evidence" value="ECO:0007669"/>
    <property type="project" value="UniProtKB-KW"/>
</dbReference>
<dbReference type="InterPro" id="IPR051049">
    <property type="entry name" value="Dienelactone_hydrolase-like"/>
</dbReference>
<evidence type="ECO:0000259" key="1">
    <source>
        <dbReference type="Pfam" id="PF01738"/>
    </source>
</evidence>
<gene>
    <name evidence="2" type="ORF">ABH15_07630</name>
</gene>
<feature type="domain" description="Dienelactone hydrolase" evidence="1">
    <location>
        <begin position="48"/>
        <end position="251"/>
    </location>
</feature>
<name>A0A498H095_9EURY</name>
<evidence type="ECO:0000313" key="3">
    <source>
        <dbReference type="Proteomes" id="UP000290932"/>
    </source>
</evidence>
<dbReference type="PANTHER" id="PTHR46623">
    <property type="entry name" value="CARBOXYMETHYLENEBUTENOLIDASE-RELATED"/>
    <property type="match status" value="1"/>
</dbReference>
<accession>A0A498H095</accession>
<evidence type="ECO:0000313" key="2">
    <source>
        <dbReference type="EMBL" id="RXE56053.1"/>
    </source>
</evidence>
<keyword evidence="3" id="KW-1185">Reference proteome</keyword>
<dbReference type="EMBL" id="LHQS01000002">
    <property type="protein sequence ID" value="RXE56053.1"/>
    <property type="molecule type" value="Genomic_DNA"/>
</dbReference>
<sequence length="253" mass="26952">MRGSIILFASVAVLLIFAGCVTPSEGSNGGTANGTTVEIESGGQTYPAYIAAPGENGTYPAVVLIHSFNGLEPGYRDMVDRFAGEGFVVVAPEWQTYEQSPEDNVTEALIRDTVAYLGTRPDVNASSLGLTGFCAGGRYTMLFLPQIEEFDAGVAWYGFPYSGGQANGTPPADLIGDLADPMLIIHGTADQASPVAEIYRYATDLDAAGKYFELKVYQGEPHGFMVEDGELSTSFVAEDAYGEMVTFFNRTLG</sequence>
<dbReference type="OrthoDB" id="33195at2157"/>